<dbReference type="PROSITE" id="PS50126">
    <property type="entry name" value="S1"/>
    <property type="match status" value="1"/>
</dbReference>
<sequence length="98" mass="11378">MVEYMSRHIGETFSGQISGVTSFGFFVELPNTIEGLVRLQSLKDDYYYYDEEMHQQIGERFGKIYKLGQDVTVKLIHADINNRQIDFEIAQTPKQGRP</sequence>
<accession>A0A645IFI6</accession>
<dbReference type="InterPro" id="IPR003029">
    <property type="entry name" value="S1_domain"/>
</dbReference>
<reference evidence="2" key="1">
    <citation type="submission" date="2019-08" db="EMBL/GenBank/DDBJ databases">
        <authorList>
            <person name="Kucharzyk K."/>
            <person name="Murdoch R.W."/>
            <person name="Higgins S."/>
            <person name="Loffler F."/>
        </authorList>
    </citation>
    <scope>NUCLEOTIDE SEQUENCE</scope>
</reference>
<dbReference type="SUPFAM" id="SSF50249">
    <property type="entry name" value="Nucleic acid-binding proteins"/>
    <property type="match status" value="1"/>
</dbReference>
<proteinExistence type="predicted"/>
<dbReference type="CDD" id="cd04471">
    <property type="entry name" value="S1_RNase_R"/>
    <property type="match status" value="1"/>
</dbReference>
<dbReference type="SMART" id="SM00316">
    <property type="entry name" value="S1"/>
    <property type="match status" value="1"/>
</dbReference>
<dbReference type="GO" id="GO:0003676">
    <property type="term" value="F:nucleic acid binding"/>
    <property type="evidence" value="ECO:0007669"/>
    <property type="project" value="InterPro"/>
</dbReference>
<name>A0A645IFI6_9ZZZZ</name>
<organism evidence="2">
    <name type="scientific">bioreactor metagenome</name>
    <dbReference type="NCBI Taxonomy" id="1076179"/>
    <lineage>
        <taxon>unclassified sequences</taxon>
        <taxon>metagenomes</taxon>
        <taxon>ecological metagenomes</taxon>
    </lineage>
</organism>
<evidence type="ECO:0000259" key="1">
    <source>
        <dbReference type="PROSITE" id="PS50126"/>
    </source>
</evidence>
<comment type="caution">
    <text evidence="2">The sequence shown here is derived from an EMBL/GenBank/DDBJ whole genome shotgun (WGS) entry which is preliminary data.</text>
</comment>
<protein>
    <submittedName>
        <fullName evidence="2">Ribonuclease R</fullName>
        <ecNumber evidence="2">3.1.13.1</ecNumber>
    </submittedName>
</protein>
<feature type="domain" description="S1 motif" evidence="1">
    <location>
        <begin position="10"/>
        <end position="90"/>
    </location>
</feature>
<dbReference type="InterPro" id="IPR012340">
    <property type="entry name" value="NA-bd_OB-fold"/>
</dbReference>
<gene>
    <name evidence="2" type="primary">rnr_58</name>
    <name evidence="2" type="ORF">SDC9_197694</name>
</gene>
<dbReference type="Gene3D" id="2.40.50.140">
    <property type="entry name" value="Nucleic acid-binding proteins"/>
    <property type="match status" value="1"/>
</dbReference>
<dbReference type="AlphaFoldDB" id="A0A645IFI6"/>
<dbReference type="EMBL" id="VSSQ01113891">
    <property type="protein sequence ID" value="MPN50068.1"/>
    <property type="molecule type" value="Genomic_DNA"/>
</dbReference>
<evidence type="ECO:0000313" key="2">
    <source>
        <dbReference type="EMBL" id="MPN50068.1"/>
    </source>
</evidence>
<dbReference type="GO" id="GO:0008859">
    <property type="term" value="F:exoribonuclease II activity"/>
    <property type="evidence" value="ECO:0007669"/>
    <property type="project" value="UniProtKB-EC"/>
</dbReference>
<dbReference type="EC" id="3.1.13.1" evidence="2"/>
<dbReference type="Pfam" id="PF00575">
    <property type="entry name" value="S1"/>
    <property type="match status" value="1"/>
</dbReference>
<keyword evidence="2" id="KW-0378">Hydrolase</keyword>